<evidence type="ECO:0000256" key="5">
    <source>
        <dbReference type="ARBA" id="ARBA00020265"/>
    </source>
</evidence>
<dbReference type="GO" id="GO:0033588">
    <property type="term" value="C:elongator holoenzyme complex"/>
    <property type="evidence" value="ECO:0007669"/>
    <property type="project" value="InterPro"/>
</dbReference>
<protein>
    <recommendedName>
        <fullName evidence="5">Elongator complex protein 4</fullName>
    </recommendedName>
</protein>
<feature type="region of interest" description="Disordered" evidence="9">
    <location>
        <begin position="1"/>
        <end position="50"/>
    </location>
</feature>
<dbReference type="PANTHER" id="PTHR12896:SF1">
    <property type="entry name" value="ELONGATOR COMPLEX PROTEIN 4"/>
    <property type="match status" value="1"/>
</dbReference>
<evidence type="ECO:0000313" key="11">
    <source>
        <dbReference type="Proteomes" id="UP000536275"/>
    </source>
</evidence>
<evidence type="ECO:0000256" key="7">
    <source>
        <dbReference type="ARBA" id="ARBA00022694"/>
    </source>
</evidence>
<dbReference type="Proteomes" id="UP000536275">
    <property type="component" value="Unassembled WGS sequence"/>
</dbReference>
<dbReference type="Pfam" id="PF05625">
    <property type="entry name" value="PAXNEB"/>
    <property type="match status" value="1"/>
</dbReference>
<comment type="subcellular location">
    <subcellularLocation>
        <location evidence="2">Cytoplasm</location>
    </subcellularLocation>
    <subcellularLocation>
        <location evidence="1">Nucleus</location>
    </subcellularLocation>
</comment>
<feature type="region of interest" description="Disordered" evidence="9">
    <location>
        <begin position="393"/>
        <end position="414"/>
    </location>
</feature>
<dbReference type="InterPro" id="IPR027417">
    <property type="entry name" value="P-loop_NTPase"/>
</dbReference>
<comment type="pathway">
    <text evidence="3">tRNA modification; 5-methoxycarbonylmethyl-2-thiouridine-tRNA biosynthesis.</text>
</comment>
<dbReference type="InterPro" id="IPR008728">
    <property type="entry name" value="Elongator_complex_protein_4"/>
</dbReference>
<evidence type="ECO:0000256" key="4">
    <source>
        <dbReference type="ARBA" id="ARBA00007573"/>
    </source>
</evidence>
<dbReference type="GO" id="GO:0002098">
    <property type="term" value="P:tRNA wobble uridine modification"/>
    <property type="evidence" value="ECO:0007669"/>
    <property type="project" value="InterPro"/>
</dbReference>
<accession>A0A8H6F2V8</accession>
<comment type="similarity">
    <text evidence="4">Belongs to the ELP4 family.</text>
</comment>
<evidence type="ECO:0000256" key="6">
    <source>
        <dbReference type="ARBA" id="ARBA00022490"/>
    </source>
</evidence>
<name>A0A8H6F2V8_CANAX</name>
<feature type="compositionally biased region" description="Low complexity" evidence="9">
    <location>
        <begin position="10"/>
        <end position="23"/>
    </location>
</feature>
<sequence>MSFRKRGEIIARAPGIAGRAPPLGRTPPAVTGKGITTTTTSSFQLKSKPKSIEKDNATQIMQNPGVRPSLVTSQPTTSTGSSDLDKILLHQGLPLGNSLLIEESGTTDFSSVLLRAFASQGILHNRISNDINAHIIVLGMNQQWANDLPGVYKVSVSNLSNAPSTTNRTTTDPNLKIAWRYGLNKKPESKDENESSNSYEHYNNQFDLTQKLVPGPNPQDISFLPLNAEFNNMVNQISSIIKNQLRSNPTKVIRLIIPSILNPSLYHPSCSSSTFIVPFIHSLRSLVRRFSNNLVLVCSISLDLYPKDSSLLLFIQSLFDAIIHLQPFNQEMTQLLEKAYKNEPTKIQQGLVNIIKIPILSEKGLMMVHDGEYAFKNGRKKFEIEEWSIPVEDDSKDDTHQTQEGGTTTKNIDF</sequence>
<evidence type="ECO:0000256" key="3">
    <source>
        <dbReference type="ARBA" id="ARBA00005043"/>
    </source>
</evidence>
<feature type="region of interest" description="Disordered" evidence="9">
    <location>
        <begin position="62"/>
        <end position="83"/>
    </location>
</feature>
<proteinExistence type="inferred from homology"/>
<comment type="caution">
    <text evidence="10">The sequence shown here is derived from an EMBL/GenBank/DDBJ whole genome shotgun (WGS) entry which is preliminary data.</text>
</comment>
<feature type="compositionally biased region" description="Polar residues" evidence="9">
    <location>
        <begin position="402"/>
        <end position="414"/>
    </location>
</feature>
<organism evidence="10 11">
    <name type="scientific">Candida albicans</name>
    <name type="common">Yeast</name>
    <dbReference type="NCBI Taxonomy" id="5476"/>
    <lineage>
        <taxon>Eukaryota</taxon>
        <taxon>Fungi</taxon>
        <taxon>Dikarya</taxon>
        <taxon>Ascomycota</taxon>
        <taxon>Saccharomycotina</taxon>
        <taxon>Pichiomycetes</taxon>
        <taxon>Debaryomycetaceae</taxon>
        <taxon>Candida/Lodderomyces clade</taxon>
        <taxon>Candida</taxon>
    </lineage>
</organism>
<evidence type="ECO:0000313" key="10">
    <source>
        <dbReference type="EMBL" id="KAF6069253.1"/>
    </source>
</evidence>
<dbReference type="PANTHER" id="PTHR12896">
    <property type="entry name" value="PAX6 NEIGHBOR PROTEIN PAXNEB"/>
    <property type="match status" value="1"/>
</dbReference>
<dbReference type="GO" id="GO:0008023">
    <property type="term" value="C:transcription elongation factor complex"/>
    <property type="evidence" value="ECO:0007669"/>
    <property type="project" value="TreeGrafter"/>
</dbReference>
<evidence type="ECO:0000256" key="2">
    <source>
        <dbReference type="ARBA" id="ARBA00004496"/>
    </source>
</evidence>
<evidence type="ECO:0000256" key="9">
    <source>
        <dbReference type="SAM" id="MobiDB-lite"/>
    </source>
</evidence>
<keyword evidence="8" id="KW-0539">Nucleus</keyword>
<gene>
    <name evidence="10" type="ORF">FOB64_003355</name>
</gene>
<dbReference type="EMBL" id="JABWAD010000042">
    <property type="protein sequence ID" value="KAF6069253.1"/>
    <property type="molecule type" value="Genomic_DNA"/>
</dbReference>
<dbReference type="CDD" id="cd19494">
    <property type="entry name" value="Elp4"/>
    <property type="match status" value="1"/>
</dbReference>
<evidence type="ECO:0000256" key="8">
    <source>
        <dbReference type="ARBA" id="ARBA00023242"/>
    </source>
</evidence>
<dbReference type="GO" id="GO:0005737">
    <property type="term" value="C:cytoplasm"/>
    <property type="evidence" value="ECO:0007669"/>
    <property type="project" value="UniProtKB-SubCell"/>
</dbReference>
<dbReference type="AlphaFoldDB" id="A0A8H6F2V8"/>
<dbReference type="Gene3D" id="3.40.50.300">
    <property type="entry name" value="P-loop containing nucleotide triphosphate hydrolases"/>
    <property type="match status" value="1"/>
</dbReference>
<keyword evidence="6" id="KW-0963">Cytoplasm</keyword>
<keyword evidence="7" id="KW-0819">tRNA processing</keyword>
<feature type="compositionally biased region" description="Polar residues" evidence="9">
    <location>
        <begin position="70"/>
        <end position="82"/>
    </location>
</feature>
<evidence type="ECO:0000256" key="1">
    <source>
        <dbReference type="ARBA" id="ARBA00004123"/>
    </source>
</evidence>
<reference evidence="10 11" key="1">
    <citation type="submission" date="2020-03" db="EMBL/GenBank/DDBJ databases">
        <title>FDA dAtabase for Regulatory Grade micrObial Sequences (FDA-ARGOS): Supporting development and validation of Infectious Disease Dx tests.</title>
        <authorList>
            <person name="Campos J."/>
            <person name="Goldberg B."/>
            <person name="Tallon L."/>
            <person name="Sadzewicz L."/>
            <person name="Vavikolanu K."/>
            <person name="Mehta A."/>
            <person name="Aluvathingal J."/>
            <person name="Nadendla S."/>
            <person name="Nandy P."/>
            <person name="Geyer C."/>
            <person name="Yan Y."/>
            <person name="Sichtig H."/>
        </authorList>
    </citation>
    <scope>NUCLEOTIDE SEQUENCE [LARGE SCALE GENOMIC DNA]</scope>
    <source>
        <strain evidence="10 11">FDAARGOS_656</strain>
    </source>
</reference>
<dbReference type="UniPathway" id="UPA00988"/>